<dbReference type="AlphaFoldDB" id="B0N574"/>
<name>B0N574_9FIRM</name>
<dbReference type="HOGENOM" id="CLU_159195_0_0_9"/>
<reference evidence="1" key="1">
    <citation type="submission" date="2007-11" db="EMBL/GenBank/DDBJ databases">
        <authorList>
            <person name="Fulton L."/>
            <person name="Clifton S."/>
            <person name="Fulton B."/>
            <person name="Xu J."/>
            <person name="Minx P."/>
            <person name="Pepin K.H."/>
            <person name="Johnson M."/>
            <person name="Thiruvilangam P."/>
            <person name="Bhonagiri V."/>
            <person name="Nash W.E."/>
            <person name="Mardis E.R."/>
            <person name="Wilson R.K."/>
        </authorList>
    </citation>
    <scope>NUCLEOTIDE SEQUENCE [LARGE SCALE GENOMIC DNA]</scope>
    <source>
        <strain evidence="1">DSM 1402</strain>
    </source>
</reference>
<reference evidence="1" key="2">
    <citation type="submission" date="2014-06" db="EMBL/GenBank/DDBJ databases">
        <title>Draft genome sequence of Clostridium ramosum(DSM 1402).</title>
        <authorList>
            <person name="Sudarsanam P."/>
            <person name="Ley R."/>
            <person name="Guruge J."/>
            <person name="Turnbaugh P.J."/>
            <person name="Mahowald M."/>
            <person name="Liep D."/>
            <person name="Gordon J."/>
        </authorList>
    </citation>
    <scope>NUCLEOTIDE SEQUENCE</scope>
    <source>
        <strain evidence="1">DSM 1402</strain>
    </source>
</reference>
<dbReference type="eggNOG" id="ENOG5032VT4">
    <property type="taxonomic scope" value="Bacteria"/>
</dbReference>
<protein>
    <submittedName>
        <fullName evidence="1">Uncharacterized protein</fullName>
    </submittedName>
</protein>
<gene>
    <name evidence="1" type="ORF">CLORAM_01786</name>
</gene>
<evidence type="ECO:0000313" key="2">
    <source>
        <dbReference type="Proteomes" id="UP000005798"/>
    </source>
</evidence>
<accession>B0N574</accession>
<keyword evidence="2" id="KW-1185">Reference proteome</keyword>
<sequence>MDNIFGGKNMELYNKETLKALKESVDDSTYYLPKALFQGSKFGNIRLETKLAYAALLDTLLRKPVFNQENIALLKIDNPVIAQTLAAMANKEVNQAKVAKYLDELIEANLIEINKQDIYIYHID</sequence>
<evidence type="ECO:0000313" key="1">
    <source>
        <dbReference type="EMBL" id="EDS18242.1"/>
    </source>
</evidence>
<comment type="caution">
    <text evidence="1">The sequence shown here is derived from an EMBL/GenBank/DDBJ whole genome shotgun (WGS) entry which is preliminary data.</text>
</comment>
<dbReference type="EMBL" id="ABFX02000006">
    <property type="protein sequence ID" value="EDS18242.1"/>
    <property type="molecule type" value="Genomic_DNA"/>
</dbReference>
<dbReference type="Proteomes" id="UP000005798">
    <property type="component" value="Unassembled WGS sequence"/>
</dbReference>
<organism evidence="1 2">
    <name type="scientific">Thomasclavelia ramosa DSM 1402</name>
    <dbReference type="NCBI Taxonomy" id="445974"/>
    <lineage>
        <taxon>Bacteria</taxon>
        <taxon>Bacillati</taxon>
        <taxon>Bacillota</taxon>
        <taxon>Erysipelotrichia</taxon>
        <taxon>Erysipelotrichales</taxon>
        <taxon>Coprobacillaceae</taxon>
        <taxon>Thomasclavelia</taxon>
    </lineage>
</organism>
<proteinExistence type="predicted"/>